<dbReference type="PANTHER" id="PTHR24104:SF57">
    <property type="entry name" value="BEE-MILK PROTEIN"/>
    <property type="match status" value="1"/>
</dbReference>
<dbReference type="InterPro" id="IPR011042">
    <property type="entry name" value="6-blade_b-propeller_TolB-like"/>
</dbReference>
<dbReference type="AlphaFoldDB" id="A0A0M3KIT9"/>
<reference evidence="1" key="1">
    <citation type="submission" date="2017-02" db="UniProtKB">
        <authorList>
            <consortium name="WormBaseParasite"/>
        </authorList>
    </citation>
    <scope>IDENTIFICATION</scope>
</reference>
<sequence>LSKQGKAIMQFGVAGTEDGQLFYPKKVVALRPRPSLPDGAYIVVVSLCHYYFIDFILNFLLELATYIEYVSALTVNESGHLVVFNSTGAMFVLDIDQGPTAKVLKWADCGKVLCEASDVSVFEGLYYVTDYKQHCVVVLTIDGELVRRFGAFQHTPYPIGVDVSKAGDVLIADSHGNHFHILVCSKTGQRLQDFECTQLKLIIC</sequence>
<dbReference type="GO" id="GO:0061630">
    <property type="term" value="F:ubiquitin protein ligase activity"/>
    <property type="evidence" value="ECO:0007669"/>
    <property type="project" value="TreeGrafter"/>
</dbReference>
<organism evidence="1">
    <name type="scientific">Anisakis simplex</name>
    <name type="common">Herring worm</name>
    <dbReference type="NCBI Taxonomy" id="6269"/>
    <lineage>
        <taxon>Eukaryota</taxon>
        <taxon>Metazoa</taxon>
        <taxon>Ecdysozoa</taxon>
        <taxon>Nematoda</taxon>
        <taxon>Chromadorea</taxon>
        <taxon>Rhabditida</taxon>
        <taxon>Spirurina</taxon>
        <taxon>Ascaridomorpha</taxon>
        <taxon>Ascaridoidea</taxon>
        <taxon>Anisakidae</taxon>
        <taxon>Anisakis</taxon>
        <taxon>Anisakis simplex complex</taxon>
    </lineage>
</organism>
<name>A0A0M3KIT9_ANISI</name>
<dbReference type="GO" id="GO:0043161">
    <property type="term" value="P:proteasome-mediated ubiquitin-dependent protein catabolic process"/>
    <property type="evidence" value="ECO:0007669"/>
    <property type="project" value="TreeGrafter"/>
</dbReference>
<dbReference type="PANTHER" id="PTHR24104">
    <property type="entry name" value="E3 UBIQUITIN-PROTEIN LIGASE NHLRC1-RELATED"/>
    <property type="match status" value="1"/>
</dbReference>
<accession>A0A0M3KIT9</accession>
<proteinExistence type="predicted"/>
<dbReference type="Gene3D" id="2.120.10.30">
    <property type="entry name" value="TolB, C-terminal domain"/>
    <property type="match status" value="1"/>
</dbReference>
<dbReference type="InterPro" id="IPR050952">
    <property type="entry name" value="TRIM-NHL_E3_ligases"/>
</dbReference>
<protein>
    <submittedName>
        <fullName evidence="1">E3 ubiquitin-protein ligase TRIM56 (inferred by orthology to a human protein)</fullName>
    </submittedName>
</protein>
<evidence type="ECO:0000313" key="1">
    <source>
        <dbReference type="WBParaSite" id="ASIM_0002090901-mRNA-1"/>
    </source>
</evidence>
<dbReference type="WBParaSite" id="ASIM_0002090901-mRNA-1">
    <property type="protein sequence ID" value="ASIM_0002090901-mRNA-1"/>
    <property type="gene ID" value="ASIM_0002090901"/>
</dbReference>
<dbReference type="GO" id="GO:0000209">
    <property type="term" value="P:protein polyubiquitination"/>
    <property type="evidence" value="ECO:0007669"/>
    <property type="project" value="TreeGrafter"/>
</dbReference>
<dbReference type="SUPFAM" id="SSF63829">
    <property type="entry name" value="Calcium-dependent phosphotriesterase"/>
    <property type="match status" value="1"/>
</dbReference>